<dbReference type="EMBL" id="QNSA01000005">
    <property type="protein sequence ID" value="RBP74218.1"/>
    <property type="molecule type" value="Genomic_DNA"/>
</dbReference>
<reference evidence="2 3" key="1">
    <citation type="submission" date="2018-07" db="EMBL/GenBank/DDBJ databases">
        <title>Freshwater and sediment microbial communities from various areas in North America, analyzing microbe dynamics in response to fracking.</title>
        <authorList>
            <person name="Lamendella R."/>
        </authorList>
    </citation>
    <scope>NUCLEOTIDE SEQUENCE [LARGE SCALE GENOMIC DNA]</scope>
    <source>
        <strain evidence="2 3">114E</strain>
        <strain evidence="1 4">114E_o</strain>
    </source>
</reference>
<dbReference type="Proteomes" id="UP000252795">
    <property type="component" value="Unassembled WGS sequence"/>
</dbReference>
<gene>
    <name evidence="2" type="ORF">DET51_105347</name>
    <name evidence="1" type="ORF">DET64_105348</name>
</gene>
<sequence length="29" mass="3150">MAIELLKITAPPDAGLKGVVFKNCFHHQA</sequence>
<comment type="caution">
    <text evidence="2">The sequence shown here is derived from an EMBL/GenBank/DDBJ whole genome shotgun (WGS) entry which is preliminary data.</text>
</comment>
<keyword evidence="4" id="KW-1185">Reference proteome</keyword>
<evidence type="ECO:0000313" key="1">
    <source>
        <dbReference type="EMBL" id="RBP74218.1"/>
    </source>
</evidence>
<evidence type="ECO:0000313" key="3">
    <source>
        <dbReference type="Proteomes" id="UP000252795"/>
    </source>
</evidence>
<dbReference type="AlphaFoldDB" id="A0A368V196"/>
<name>A0A368V196_MARNT</name>
<protein>
    <submittedName>
        <fullName evidence="2">Uncharacterized protein</fullName>
    </submittedName>
</protein>
<evidence type="ECO:0000313" key="2">
    <source>
        <dbReference type="EMBL" id="RCW34967.1"/>
    </source>
</evidence>
<evidence type="ECO:0000313" key="4">
    <source>
        <dbReference type="Proteomes" id="UP000253065"/>
    </source>
</evidence>
<dbReference type="EMBL" id="QPJB01000005">
    <property type="protein sequence ID" value="RCW34967.1"/>
    <property type="molecule type" value="Genomic_DNA"/>
</dbReference>
<organism evidence="2 3">
    <name type="scientific">Marinobacter nauticus</name>
    <name type="common">Marinobacter hydrocarbonoclasticus</name>
    <name type="synonym">Marinobacter aquaeolei</name>
    <dbReference type="NCBI Taxonomy" id="2743"/>
    <lineage>
        <taxon>Bacteria</taxon>
        <taxon>Pseudomonadati</taxon>
        <taxon>Pseudomonadota</taxon>
        <taxon>Gammaproteobacteria</taxon>
        <taxon>Pseudomonadales</taxon>
        <taxon>Marinobacteraceae</taxon>
        <taxon>Marinobacter</taxon>
    </lineage>
</organism>
<proteinExistence type="predicted"/>
<accession>A0A368V196</accession>
<dbReference type="Proteomes" id="UP000253065">
    <property type="component" value="Unassembled WGS sequence"/>
</dbReference>